<evidence type="ECO:0000313" key="2">
    <source>
        <dbReference type="Proteomes" id="UP001527882"/>
    </source>
</evidence>
<accession>A0ABT4QKX7</accession>
<dbReference type="Proteomes" id="UP001527882">
    <property type="component" value="Unassembled WGS sequence"/>
</dbReference>
<protein>
    <submittedName>
        <fullName evidence="1">DUF2691 family protein</fullName>
    </submittedName>
</protein>
<dbReference type="RefSeq" id="WP_269885990.1">
    <property type="nucleotide sequence ID" value="NZ_JAQAGZ010000039.1"/>
</dbReference>
<gene>
    <name evidence="1" type="ORF">O9H85_35005</name>
</gene>
<keyword evidence="2" id="KW-1185">Reference proteome</keyword>
<comment type="caution">
    <text evidence="1">The sequence shown here is derived from an EMBL/GenBank/DDBJ whole genome shotgun (WGS) entry which is preliminary data.</text>
</comment>
<organism evidence="1 2">
    <name type="scientific">Paenibacillus gyeongsangnamensis</name>
    <dbReference type="NCBI Taxonomy" id="3388067"/>
    <lineage>
        <taxon>Bacteria</taxon>
        <taxon>Bacillati</taxon>
        <taxon>Bacillota</taxon>
        <taxon>Bacilli</taxon>
        <taxon>Bacillales</taxon>
        <taxon>Paenibacillaceae</taxon>
        <taxon>Paenibacillus</taxon>
    </lineage>
</organism>
<reference evidence="1 2" key="1">
    <citation type="submission" date="2022-12" db="EMBL/GenBank/DDBJ databases">
        <title>Draft genome sequence of Paenibacillus sp. dW9.</title>
        <authorList>
            <person name="Choi E.-W."/>
            <person name="Kim D.-U."/>
        </authorList>
    </citation>
    <scope>NUCLEOTIDE SEQUENCE [LARGE SCALE GENOMIC DNA]</scope>
    <source>
        <strain evidence="2">dW9</strain>
    </source>
</reference>
<evidence type="ECO:0000313" key="1">
    <source>
        <dbReference type="EMBL" id="MCZ8517462.1"/>
    </source>
</evidence>
<dbReference type="InterPro" id="IPR020216">
    <property type="entry name" value="Uncharacterised_YncE"/>
</dbReference>
<proteinExistence type="predicted"/>
<sequence length="117" mass="13037">MKRGISFVIPNEYGSFLGEILEPFDITAFNWYIGGEESYYVDDGTLGEPLFPGEINGMDGVLLKGILENNKYYVIFANLKAYPKEKNVIDIQKYEGLLNSDCQLVSGDTNIGALRSP</sequence>
<dbReference type="EMBL" id="JAQAGZ010000039">
    <property type="protein sequence ID" value="MCZ8517462.1"/>
    <property type="molecule type" value="Genomic_DNA"/>
</dbReference>
<dbReference type="Pfam" id="PF10903">
    <property type="entry name" value="DUF2691"/>
    <property type="match status" value="1"/>
</dbReference>
<name>A0ABT4QKX7_9BACL</name>